<gene>
    <name evidence="1" type="ORF">FXF69_07720</name>
</gene>
<evidence type="ECO:0008006" key="3">
    <source>
        <dbReference type="Google" id="ProtNLM"/>
    </source>
</evidence>
<reference evidence="1 2" key="1">
    <citation type="submission" date="2019-08" db="EMBL/GenBank/DDBJ databases">
        <title>Actinomadura sp. nov. CYP1-5 isolated from mountain soil.</title>
        <authorList>
            <person name="Songsumanus A."/>
            <person name="Kuncharoen N."/>
            <person name="Kudo T."/>
            <person name="Yuki M."/>
            <person name="Igarashi Y."/>
            <person name="Tanasupawat S."/>
        </authorList>
    </citation>
    <scope>NUCLEOTIDE SEQUENCE [LARGE SCALE GENOMIC DNA]</scope>
    <source>
        <strain evidence="1 2">JCM 14158</strain>
    </source>
</reference>
<sequence>MTEVISPMSTELHVNGLPSVRGAQYAVSVLTADASPGAVKLIQETAISTVQADGKSHLPHLHGTVDTLFTVSVRLPARLQAGDLLVVDQASSRVMVLRDGVARPYLEVSSWCDAHLWDTAVNSDLSRVYLSLSGMRGPNANHVGIAGTSAILEIDTATGRLTKAFTAYDEETGLPYADRMVDLAGLVVTPDDRRVLACDFNNWQGDGKVVAADLETGRVSVLADGLDQPSSLSLDGPDHVLVANTRQPHGKASGGQIVRIGIQDGTKETLADITGVDASLIGVVRLADGSFAAALSEGTQEKCVLVHVPAGGGAPREIWHPRPGFIGSGISTDGHSIWVAETLRRRVYAVTADGSVERHFQVYDAPAEGELEFMFRGFDTLESVRLVGRN</sequence>
<organism evidence="1 2">
    <name type="scientific">Actinomadura chibensis</name>
    <dbReference type="NCBI Taxonomy" id="392828"/>
    <lineage>
        <taxon>Bacteria</taxon>
        <taxon>Bacillati</taxon>
        <taxon>Actinomycetota</taxon>
        <taxon>Actinomycetes</taxon>
        <taxon>Streptosporangiales</taxon>
        <taxon>Thermomonosporaceae</taxon>
        <taxon>Actinomadura</taxon>
    </lineage>
</organism>
<dbReference type="RefSeq" id="WP_067897364.1">
    <property type="nucleotide sequence ID" value="NZ_VSFG01000001.1"/>
</dbReference>
<dbReference type="InterPro" id="IPR015943">
    <property type="entry name" value="WD40/YVTN_repeat-like_dom_sf"/>
</dbReference>
<evidence type="ECO:0000313" key="2">
    <source>
        <dbReference type="Proteomes" id="UP000323380"/>
    </source>
</evidence>
<keyword evidence="2" id="KW-1185">Reference proteome</keyword>
<dbReference type="SUPFAM" id="SSF63829">
    <property type="entry name" value="Calcium-dependent phosphotriesterase"/>
    <property type="match status" value="1"/>
</dbReference>
<accession>A0A5D0NXL4</accession>
<dbReference type="Gene3D" id="2.130.10.10">
    <property type="entry name" value="YVTN repeat-like/Quinoprotein amine dehydrogenase"/>
    <property type="match status" value="1"/>
</dbReference>
<dbReference type="EMBL" id="VSFG01000001">
    <property type="protein sequence ID" value="TYB49022.1"/>
    <property type="molecule type" value="Genomic_DNA"/>
</dbReference>
<proteinExistence type="predicted"/>
<protein>
    <recommendedName>
        <fullName evidence="3">Lactonase family protein</fullName>
    </recommendedName>
</protein>
<dbReference type="STRING" id="1220554.GCA_001552135_05470"/>
<name>A0A5D0NXL4_9ACTN</name>
<dbReference type="AlphaFoldDB" id="A0A5D0NXL4"/>
<evidence type="ECO:0000313" key="1">
    <source>
        <dbReference type="EMBL" id="TYB49022.1"/>
    </source>
</evidence>
<comment type="caution">
    <text evidence="1">The sequence shown here is derived from an EMBL/GenBank/DDBJ whole genome shotgun (WGS) entry which is preliminary data.</text>
</comment>
<dbReference type="Proteomes" id="UP000323380">
    <property type="component" value="Unassembled WGS sequence"/>
</dbReference>